<proteinExistence type="predicted"/>
<sequence length="306" mass="35144">MRRVRHRYDCPLRWGDIDQLNHVNNVKYVDYLQEARGALLHACRTAAGVEHHHNDAYVVRRHEVTFRAPLRFRFQSVAIESWVSEIRTASFTLDHEIFEEQPDGTRTVYLRARTVLAPFVLETGMPRRLDEQERNALAPYAEPGEERSRPVLVDVPRDRAAHYPVQVRFSDLDIYRHVNNVKYFEYFQEARIGSIGRLREALRDFPRMMSVLARSDVEYVGPIVLRPRPYDCWSVISHVGTKSMVIESEITDGTDRSPEGRVLARSRVVLVFFDPETQRAVAPVAGFREALVEALGDMVTSPAAAG</sequence>
<dbReference type="PANTHER" id="PTHR31793:SF24">
    <property type="entry name" value="LONG-CHAIN ACYL-COA THIOESTERASE FADM"/>
    <property type="match status" value="1"/>
</dbReference>
<dbReference type="PANTHER" id="PTHR31793">
    <property type="entry name" value="4-HYDROXYBENZOYL-COA THIOESTERASE FAMILY MEMBER"/>
    <property type="match status" value="1"/>
</dbReference>
<dbReference type="InterPro" id="IPR029069">
    <property type="entry name" value="HotDog_dom_sf"/>
</dbReference>
<keyword evidence="2" id="KW-1185">Reference proteome</keyword>
<dbReference type="EMBL" id="BAAAOR010000002">
    <property type="protein sequence ID" value="GAA1501955.1"/>
    <property type="molecule type" value="Genomic_DNA"/>
</dbReference>
<evidence type="ECO:0000313" key="2">
    <source>
        <dbReference type="Proteomes" id="UP001500842"/>
    </source>
</evidence>
<accession>A0ABN1ZPN7</accession>
<dbReference type="SUPFAM" id="SSF54637">
    <property type="entry name" value="Thioesterase/thiol ester dehydrase-isomerase"/>
    <property type="match status" value="2"/>
</dbReference>
<evidence type="ECO:0008006" key="3">
    <source>
        <dbReference type="Google" id="ProtNLM"/>
    </source>
</evidence>
<protein>
    <recommendedName>
        <fullName evidence="3">Acyl-CoA thioester hydrolase</fullName>
    </recommendedName>
</protein>
<reference evidence="1 2" key="1">
    <citation type="journal article" date="2019" name="Int. J. Syst. Evol. Microbiol.">
        <title>The Global Catalogue of Microorganisms (GCM) 10K type strain sequencing project: providing services to taxonomists for standard genome sequencing and annotation.</title>
        <authorList>
            <consortium name="The Broad Institute Genomics Platform"/>
            <consortium name="The Broad Institute Genome Sequencing Center for Infectious Disease"/>
            <person name="Wu L."/>
            <person name="Ma J."/>
        </authorList>
    </citation>
    <scope>NUCLEOTIDE SEQUENCE [LARGE SCALE GENOMIC DNA]</scope>
    <source>
        <strain evidence="1 2">JCM 14942</strain>
    </source>
</reference>
<dbReference type="Pfam" id="PF13279">
    <property type="entry name" value="4HBT_2"/>
    <property type="match status" value="2"/>
</dbReference>
<gene>
    <name evidence="1" type="ORF">GCM10009788_01190</name>
</gene>
<comment type="caution">
    <text evidence="1">The sequence shown here is derived from an EMBL/GenBank/DDBJ whole genome shotgun (WGS) entry which is preliminary data.</text>
</comment>
<dbReference type="InterPro" id="IPR050563">
    <property type="entry name" value="4-hydroxybenzoyl-CoA_TE"/>
</dbReference>
<name>A0ABN1ZPN7_9ACTN</name>
<dbReference type="Gene3D" id="3.10.129.10">
    <property type="entry name" value="Hotdog Thioesterase"/>
    <property type="match status" value="2"/>
</dbReference>
<dbReference type="Proteomes" id="UP001500842">
    <property type="component" value="Unassembled WGS sequence"/>
</dbReference>
<evidence type="ECO:0000313" key="1">
    <source>
        <dbReference type="EMBL" id="GAA1501955.1"/>
    </source>
</evidence>
<organism evidence="1 2">
    <name type="scientific">Nocardioides humi</name>
    <dbReference type="NCBI Taxonomy" id="449461"/>
    <lineage>
        <taxon>Bacteria</taxon>
        <taxon>Bacillati</taxon>
        <taxon>Actinomycetota</taxon>
        <taxon>Actinomycetes</taxon>
        <taxon>Propionibacteriales</taxon>
        <taxon>Nocardioidaceae</taxon>
        <taxon>Nocardioides</taxon>
    </lineage>
</organism>
<dbReference type="CDD" id="cd00586">
    <property type="entry name" value="4HBT"/>
    <property type="match status" value="2"/>
</dbReference>